<evidence type="ECO:0000313" key="4">
    <source>
        <dbReference type="EMBL" id="MBB3836266.1"/>
    </source>
</evidence>
<dbReference type="EMBL" id="JACIBY010000001">
    <property type="protein sequence ID" value="MBB3836266.1"/>
    <property type="molecule type" value="Genomic_DNA"/>
</dbReference>
<dbReference type="Gene3D" id="3.55.50.30">
    <property type="match status" value="1"/>
</dbReference>
<dbReference type="GO" id="GO:0016989">
    <property type="term" value="F:sigma factor antagonist activity"/>
    <property type="evidence" value="ECO:0007669"/>
    <property type="project" value="TreeGrafter"/>
</dbReference>
<evidence type="ECO:0000259" key="3">
    <source>
        <dbReference type="Pfam" id="PF16344"/>
    </source>
</evidence>
<feature type="domain" description="FecR protein" evidence="2">
    <location>
        <begin position="134"/>
        <end position="228"/>
    </location>
</feature>
<gene>
    <name evidence="4" type="ORF">FHS57_000248</name>
</gene>
<name>A0A7W6ENE3_9BACT</name>
<sequence>MPEPLTKYASFDAVQLAADDFFQDWVRNPSGEADQFWNEFLHTYPERQTTMEEARQLVQRVEVRLPDMPEAKVQALKTRLEQTIGLPLSPQDAPVVPLRRSFVKRLSWVAAAVVLLVGGVVAAWYTSQPTTVSYATSYGETRKVELPDGSVVNLNANSTLSFSEDLKDKAIREVWLQGEAFFDVKHTPTDAKFRVHTNDLVVEVLGTEFNVSDRRKTTQVVLQSGKVQIKAAQQSAVLRPGDMVEFRADTRSLTQRKVRTELYSSWQQNIWILDGEAMSDVAQRIEDTFGIEVSFENPALANEKISGTIPSGSAEEVRDILVDLLKADCQLSEKKLTIK</sequence>
<reference evidence="4 5" key="1">
    <citation type="submission" date="2020-08" db="EMBL/GenBank/DDBJ databases">
        <title>Genomic Encyclopedia of Type Strains, Phase IV (KMG-IV): sequencing the most valuable type-strain genomes for metagenomic binning, comparative biology and taxonomic classification.</title>
        <authorList>
            <person name="Goeker M."/>
        </authorList>
    </citation>
    <scope>NUCLEOTIDE SEQUENCE [LARGE SCALE GENOMIC DNA]</scope>
    <source>
        <strain evidence="4 5">DSM 17976</strain>
    </source>
</reference>
<dbReference type="Proteomes" id="UP000541352">
    <property type="component" value="Unassembled WGS sequence"/>
</dbReference>
<dbReference type="Gene3D" id="2.60.120.1440">
    <property type="match status" value="1"/>
</dbReference>
<dbReference type="PANTHER" id="PTHR30273">
    <property type="entry name" value="PERIPLASMIC SIGNAL SENSOR AND SIGMA FACTOR ACTIVATOR FECR-RELATED"/>
    <property type="match status" value="1"/>
</dbReference>
<dbReference type="Pfam" id="PF04773">
    <property type="entry name" value="FecR"/>
    <property type="match status" value="1"/>
</dbReference>
<accession>A0A7W6ENE3</accession>
<keyword evidence="1" id="KW-0472">Membrane</keyword>
<keyword evidence="5" id="KW-1185">Reference proteome</keyword>
<dbReference type="Pfam" id="PF16344">
    <property type="entry name" value="FecR_C"/>
    <property type="match status" value="1"/>
</dbReference>
<feature type="domain" description="Protein FecR C-terminal" evidence="3">
    <location>
        <begin position="272"/>
        <end position="338"/>
    </location>
</feature>
<dbReference type="PANTHER" id="PTHR30273:SF2">
    <property type="entry name" value="PROTEIN FECR"/>
    <property type="match status" value="1"/>
</dbReference>
<dbReference type="PIRSF" id="PIRSF018266">
    <property type="entry name" value="FecR"/>
    <property type="match status" value="1"/>
</dbReference>
<comment type="caution">
    <text evidence="4">The sequence shown here is derived from an EMBL/GenBank/DDBJ whole genome shotgun (WGS) entry which is preliminary data.</text>
</comment>
<protein>
    <submittedName>
        <fullName evidence="4">Ferric-dicitrate binding protein FerR (Iron transport regulator)</fullName>
    </submittedName>
</protein>
<dbReference type="RefSeq" id="WP_183971039.1">
    <property type="nucleotide sequence ID" value="NZ_JACIBY010000001.1"/>
</dbReference>
<proteinExistence type="predicted"/>
<dbReference type="InterPro" id="IPR012373">
    <property type="entry name" value="Ferrdict_sens_TM"/>
</dbReference>
<dbReference type="AlphaFoldDB" id="A0A7W6ENE3"/>
<keyword evidence="1" id="KW-0812">Transmembrane</keyword>
<evidence type="ECO:0000313" key="5">
    <source>
        <dbReference type="Proteomes" id="UP000541352"/>
    </source>
</evidence>
<evidence type="ECO:0000256" key="1">
    <source>
        <dbReference type="SAM" id="Phobius"/>
    </source>
</evidence>
<evidence type="ECO:0000259" key="2">
    <source>
        <dbReference type="Pfam" id="PF04773"/>
    </source>
</evidence>
<dbReference type="InterPro" id="IPR032508">
    <property type="entry name" value="FecR_C"/>
</dbReference>
<keyword evidence="1" id="KW-1133">Transmembrane helix</keyword>
<feature type="transmembrane region" description="Helical" evidence="1">
    <location>
        <begin position="106"/>
        <end position="125"/>
    </location>
</feature>
<organism evidence="4 5">
    <name type="scientific">Runella defluvii</name>
    <dbReference type="NCBI Taxonomy" id="370973"/>
    <lineage>
        <taxon>Bacteria</taxon>
        <taxon>Pseudomonadati</taxon>
        <taxon>Bacteroidota</taxon>
        <taxon>Cytophagia</taxon>
        <taxon>Cytophagales</taxon>
        <taxon>Spirosomataceae</taxon>
        <taxon>Runella</taxon>
    </lineage>
</organism>
<dbReference type="InterPro" id="IPR006860">
    <property type="entry name" value="FecR"/>
</dbReference>